<comment type="caution">
    <text evidence="2">The sequence shown here is derived from an EMBL/GenBank/DDBJ whole genome shotgun (WGS) entry which is preliminary data.</text>
</comment>
<reference evidence="2 3" key="1">
    <citation type="submission" date="2020-08" db="EMBL/GenBank/DDBJ databases">
        <title>Sequencing the genomes of 1000 actinobacteria strains.</title>
        <authorList>
            <person name="Klenk H.-P."/>
        </authorList>
    </citation>
    <scope>NUCLEOTIDE SEQUENCE [LARGE SCALE GENOMIC DNA]</scope>
    <source>
        <strain evidence="2 3">DSM 28238</strain>
    </source>
</reference>
<dbReference type="InterPro" id="IPR002145">
    <property type="entry name" value="CopG"/>
</dbReference>
<dbReference type="GO" id="GO:0006355">
    <property type="term" value="P:regulation of DNA-templated transcription"/>
    <property type="evidence" value="ECO:0007669"/>
    <property type="project" value="InterPro"/>
</dbReference>
<accession>A0A7W5XLL7</accession>
<dbReference type="CDD" id="cd21631">
    <property type="entry name" value="RHH_CopG_NikR-like"/>
    <property type="match status" value="1"/>
</dbReference>
<dbReference type="Proteomes" id="UP000547528">
    <property type="component" value="Unassembled WGS sequence"/>
</dbReference>
<name>A0A7W5XLL7_9MICC</name>
<protein>
    <recommendedName>
        <fullName evidence="1">Ribbon-helix-helix protein CopG domain-containing protein</fullName>
    </recommendedName>
</protein>
<evidence type="ECO:0000313" key="2">
    <source>
        <dbReference type="EMBL" id="MBB3668345.1"/>
    </source>
</evidence>
<dbReference type="RefSeq" id="WP_183358752.1">
    <property type="nucleotide sequence ID" value="NZ_BAABKR010000001.1"/>
</dbReference>
<dbReference type="EMBL" id="JACIBT010000015">
    <property type="protein sequence ID" value="MBB3668345.1"/>
    <property type="molecule type" value="Genomic_DNA"/>
</dbReference>
<organism evidence="2 3">
    <name type="scientific">Garicola koreensis</name>
    <dbReference type="NCBI Taxonomy" id="1262554"/>
    <lineage>
        <taxon>Bacteria</taxon>
        <taxon>Bacillati</taxon>
        <taxon>Actinomycetota</taxon>
        <taxon>Actinomycetes</taxon>
        <taxon>Micrococcales</taxon>
        <taxon>Micrococcaceae</taxon>
        <taxon>Garicola</taxon>
    </lineage>
</organism>
<feature type="domain" description="Ribbon-helix-helix protein CopG" evidence="1">
    <location>
        <begin position="4"/>
        <end position="38"/>
    </location>
</feature>
<sequence length="78" mass="8954">MALKRTTVMVDEADLHTVKMAAKQQGRSESELIREAFHLVALKSQRWDGQWDIPTVDFGYEVTDAEVNRVVRHRIGSE</sequence>
<dbReference type="Pfam" id="PF01402">
    <property type="entry name" value="RHH_1"/>
    <property type="match status" value="1"/>
</dbReference>
<dbReference type="AlphaFoldDB" id="A0A7W5XLL7"/>
<keyword evidence="3" id="KW-1185">Reference proteome</keyword>
<evidence type="ECO:0000259" key="1">
    <source>
        <dbReference type="Pfam" id="PF01402"/>
    </source>
</evidence>
<evidence type="ECO:0000313" key="3">
    <source>
        <dbReference type="Proteomes" id="UP000547528"/>
    </source>
</evidence>
<proteinExistence type="predicted"/>
<gene>
    <name evidence="2" type="ORF">FHX47_001980</name>
</gene>